<dbReference type="Pfam" id="PF07811">
    <property type="entry name" value="TadE"/>
    <property type="match status" value="1"/>
</dbReference>
<protein>
    <submittedName>
        <fullName evidence="3">Flp pilus assembly protein TadG</fullName>
    </submittedName>
</protein>
<gene>
    <name evidence="3" type="ORF">GGR38_004781</name>
</gene>
<accession>A0A7W6G8Y4</accession>
<evidence type="ECO:0000256" key="1">
    <source>
        <dbReference type="SAM" id="Phobius"/>
    </source>
</evidence>
<feature type="domain" description="TadE-like" evidence="2">
    <location>
        <begin position="20"/>
        <end position="61"/>
    </location>
</feature>
<keyword evidence="1" id="KW-1133">Transmembrane helix</keyword>
<organism evidence="3 4">
    <name type="scientific">Novosphingobium sediminicola</name>
    <dbReference type="NCBI Taxonomy" id="563162"/>
    <lineage>
        <taxon>Bacteria</taxon>
        <taxon>Pseudomonadati</taxon>
        <taxon>Pseudomonadota</taxon>
        <taxon>Alphaproteobacteria</taxon>
        <taxon>Sphingomonadales</taxon>
        <taxon>Sphingomonadaceae</taxon>
        <taxon>Novosphingobium</taxon>
    </lineage>
</organism>
<feature type="transmembrane region" description="Helical" evidence="1">
    <location>
        <begin position="43"/>
        <end position="65"/>
    </location>
</feature>
<dbReference type="EMBL" id="JACIDX010000037">
    <property type="protein sequence ID" value="MBB3957806.1"/>
    <property type="molecule type" value="Genomic_DNA"/>
</dbReference>
<dbReference type="RefSeq" id="WP_183629405.1">
    <property type="nucleotide sequence ID" value="NZ_JACIDX010000037.1"/>
</dbReference>
<dbReference type="Proteomes" id="UP000548867">
    <property type="component" value="Unassembled WGS sequence"/>
</dbReference>
<sequence>MMPILRLRHLLRDLRAHLVGTATIEFALWSILVFVLLLPCLDLAAYLVAGSSMGAAVDQAAILAYDMRNSDTIDTTRLSGYVASTAWVPNGTPSTKITCNGEQQSCAASLANRPCACVSGLSPIYTPAAVCGMACPSGATSGFYLTVQAQVTYQPMIVPDRWLAGSTLARSVTVRLQ</sequence>
<keyword evidence="4" id="KW-1185">Reference proteome</keyword>
<keyword evidence="1" id="KW-0472">Membrane</keyword>
<reference evidence="3 4" key="1">
    <citation type="submission" date="2020-08" db="EMBL/GenBank/DDBJ databases">
        <title>Genomic Encyclopedia of Type Strains, Phase IV (KMG-IV): sequencing the most valuable type-strain genomes for metagenomic binning, comparative biology and taxonomic classification.</title>
        <authorList>
            <person name="Goeker M."/>
        </authorList>
    </citation>
    <scope>NUCLEOTIDE SEQUENCE [LARGE SCALE GENOMIC DNA]</scope>
    <source>
        <strain evidence="3 4">DSM 27057</strain>
    </source>
</reference>
<feature type="transmembrane region" description="Helical" evidence="1">
    <location>
        <begin position="16"/>
        <end position="37"/>
    </location>
</feature>
<name>A0A7W6G8Y4_9SPHN</name>
<comment type="caution">
    <text evidence="3">The sequence shown here is derived from an EMBL/GenBank/DDBJ whole genome shotgun (WGS) entry which is preliminary data.</text>
</comment>
<evidence type="ECO:0000259" key="2">
    <source>
        <dbReference type="Pfam" id="PF07811"/>
    </source>
</evidence>
<evidence type="ECO:0000313" key="4">
    <source>
        <dbReference type="Proteomes" id="UP000548867"/>
    </source>
</evidence>
<proteinExistence type="predicted"/>
<keyword evidence="1" id="KW-0812">Transmembrane</keyword>
<dbReference type="AlphaFoldDB" id="A0A7W6G8Y4"/>
<evidence type="ECO:0000313" key="3">
    <source>
        <dbReference type="EMBL" id="MBB3957806.1"/>
    </source>
</evidence>
<dbReference type="InterPro" id="IPR012495">
    <property type="entry name" value="TadE-like_dom"/>
</dbReference>